<dbReference type="GO" id="GO:0006203">
    <property type="term" value="P:dGTP catabolic process"/>
    <property type="evidence" value="ECO:0007669"/>
    <property type="project" value="TreeGrafter"/>
</dbReference>
<dbReference type="AlphaFoldDB" id="A0A8D6PUE2"/>
<evidence type="ECO:0000313" key="3">
    <source>
        <dbReference type="Proteomes" id="UP000679213"/>
    </source>
</evidence>
<dbReference type="InterPro" id="IPR006675">
    <property type="entry name" value="HDIG_dom"/>
</dbReference>
<keyword evidence="2" id="KW-0378">Hydrolase</keyword>
<dbReference type="GeneID" id="65883743"/>
<evidence type="ECO:0000313" key="2">
    <source>
        <dbReference type="EMBL" id="CAB3288876.1"/>
    </source>
</evidence>
<proteinExistence type="predicted"/>
<organism evidence="2 3">
    <name type="scientific">Methanocaldococcus lauensis</name>
    <dbReference type="NCBI Taxonomy" id="2546128"/>
    <lineage>
        <taxon>Archaea</taxon>
        <taxon>Methanobacteriati</taxon>
        <taxon>Methanobacteriota</taxon>
        <taxon>Methanomada group</taxon>
        <taxon>Methanococci</taxon>
        <taxon>Methanococcales</taxon>
        <taxon>Methanocaldococcaceae</taxon>
        <taxon>Methanocaldococcus</taxon>
    </lineage>
</organism>
<dbReference type="Gene3D" id="1.10.3210.10">
    <property type="entry name" value="Hypothetical protein af1432"/>
    <property type="match status" value="1"/>
</dbReference>
<name>A0A8D6PUE2_9EURY</name>
<dbReference type="NCBIfam" id="TIGR00277">
    <property type="entry name" value="HDIG"/>
    <property type="match status" value="1"/>
</dbReference>
<keyword evidence="3" id="KW-1185">Reference proteome</keyword>
<protein>
    <submittedName>
        <fullName evidence="2">Deoxyguanosinetriphosphate triphosphohydrolase</fullName>
        <ecNumber evidence="2">3.1.5.1</ecNumber>
    </submittedName>
</protein>
<gene>
    <name evidence="2" type="ORF">MLAUSG7_0943</name>
</gene>
<dbReference type="CDD" id="cd00077">
    <property type="entry name" value="HDc"/>
    <property type="match status" value="1"/>
</dbReference>
<dbReference type="EMBL" id="LR792632">
    <property type="protein sequence ID" value="CAB3288876.1"/>
    <property type="molecule type" value="Genomic_DNA"/>
</dbReference>
<dbReference type="PROSITE" id="PS51831">
    <property type="entry name" value="HD"/>
    <property type="match status" value="1"/>
</dbReference>
<dbReference type="PANTHER" id="PTHR11373:SF4">
    <property type="entry name" value="DEOXYNUCLEOSIDE TRIPHOSPHATE TRIPHOSPHOHYDROLASE SAMHD1"/>
    <property type="match status" value="1"/>
</dbReference>
<dbReference type="Pfam" id="PF19276">
    <property type="entry name" value="HD_assoc_2"/>
    <property type="match status" value="1"/>
</dbReference>
<reference evidence="2 3" key="1">
    <citation type="submission" date="2020-04" db="EMBL/GenBank/DDBJ databases">
        <authorList>
            <consortium name="Genoscope - CEA"/>
            <person name="William W."/>
        </authorList>
    </citation>
    <scope>NUCLEOTIDE SEQUENCE [LARGE SCALE GENOMIC DNA]</scope>
    <source>
        <strain evidence="2 3">SG7</strain>
    </source>
</reference>
<dbReference type="Pfam" id="PF01966">
    <property type="entry name" value="HD"/>
    <property type="match status" value="1"/>
</dbReference>
<dbReference type="InterPro" id="IPR045509">
    <property type="entry name" value="HD_assoc_2"/>
</dbReference>
<dbReference type="InterPro" id="IPR050135">
    <property type="entry name" value="dGTPase-like"/>
</dbReference>
<evidence type="ECO:0000259" key="1">
    <source>
        <dbReference type="PROSITE" id="PS51831"/>
    </source>
</evidence>
<dbReference type="PANTHER" id="PTHR11373">
    <property type="entry name" value="DEOXYNUCLEOSIDE TRIPHOSPHATE TRIPHOSPHOHYDROLASE"/>
    <property type="match status" value="1"/>
</dbReference>
<dbReference type="Proteomes" id="UP000679213">
    <property type="component" value="Chromosome I"/>
</dbReference>
<sequence>MKVIRDSIHKDIYLDENELKIVDSEEFQRLRNIKQTGLTHLVYPSANHTRFEHSLGTMFIASKIAEKINADIELTRVSALLHDIGHPPFSHTLEICGYNHEHITREKLKHMDLGNFSKKDIIKTLKRKNLEGKIISGEVDADRMDYLLRDSYHTGTAYGMIDLPRILRSITTFESFGSPKIGILMKGIQAIESLLVARHQMYSAVYMHPTVRIADTMLKRAVIGEIHKKNLNLKDLSKMDDIDLVSFLRNSENYLMNRIDKRNLYKNIITYSYFDLKPIERWIFVNLGEKEILSLEEKLYEEFGCDLFIDIYPIPKMEEHNVYVISDKGVNRLDEVSPLAQSLKPSEIRLWNISIYTPKEKIKELKENNIKDRINKILKELDMKIESKLIDILKEYGSIKGKGRFLELAKEKGMSPKEFYNELHKLIFCGLIREKFNRRKYIYCLNKNYSKFL</sequence>
<dbReference type="GO" id="GO:0008832">
    <property type="term" value="F:dGTPase activity"/>
    <property type="evidence" value="ECO:0007669"/>
    <property type="project" value="UniProtKB-EC"/>
</dbReference>
<dbReference type="SUPFAM" id="SSF109604">
    <property type="entry name" value="HD-domain/PDEase-like"/>
    <property type="match status" value="1"/>
</dbReference>
<dbReference type="InterPro" id="IPR003607">
    <property type="entry name" value="HD/PDEase_dom"/>
</dbReference>
<dbReference type="EC" id="3.1.5.1" evidence="2"/>
<feature type="domain" description="HD" evidence="1">
    <location>
        <begin position="50"/>
        <end position="147"/>
    </location>
</feature>
<dbReference type="RefSeq" id="WP_214399320.1">
    <property type="nucleotide sequence ID" value="NZ_LR792632.1"/>
</dbReference>
<dbReference type="SMART" id="SM00471">
    <property type="entry name" value="HDc"/>
    <property type="match status" value="1"/>
</dbReference>
<dbReference type="InterPro" id="IPR006674">
    <property type="entry name" value="HD_domain"/>
</dbReference>
<accession>A0A8D6PUE2</accession>
<dbReference type="KEGG" id="mesg:MLAUSG7_0943"/>